<gene>
    <name evidence="5" type="ORF">R0G89_08655</name>
</gene>
<dbReference type="InterPro" id="IPR014710">
    <property type="entry name" value="RmlC-like_jellyroll"/>
</dbReference>
<dbReference type="EMBL" id="JAWJAV010000005">
    <property type="protein sequence ID" value="MDV2621797.1"/>
    <property type="molecule type" value="Genomic_DNA"/>
</dbReference>
<dbReference type="PROSITE" id="PS00041">
    <property type="entry name" value="HTH_ARAC_FAMILY_1"/>
    <property type="match status" value="1"/>
</dbReference>
<proteinExistence type="predicted"/>
<dbReference type="RefSeq" id="WP_008841703.1">
    <property type="nucleotide sequence ID" value="NZ_CP066046.1"/>
</dbReference>
<dbReference type="PANTHER" id="PTHR43280:SF28">
    <property type="entry name" value="HTH-TYPE TRANSCRIPTIONAL ACTIVATOR RHAS"/>
    <property type="match status" value="1"/>
</dbReference>
<accession>A0AAW8YHR7</accession>
<evidence type="ECO:0000313" key="6">
    <source>
        <dbReference type="Proteomes" id="UP001280897"/>
    </source>
</evidence>
<dbReference type="InterPro" id="IPR018062">
    <property type="entry name" value="HTH_AraC-typ_CS"/>
</dbReference>
<reference evidence="5" key="1">
    <citation type="journal article" date="2023" name="PeerJ">
        <title>Selection and evaluation of lactic acid bacteria from chicken feces in Thailand as potential probiotics.</title>
        <authorList>
            <person name="Khurajog B."/>
            <person name="Disastra Y."/>
            <person name="Lawwyne L.D."/>
            <person name="Sirichokchatchawan W."/>
            <person name="Niyomtham W."/>
            <person name="Yindee J."/>
            <person name="Hampson D.J."/>
            <person name="Prapasarakul N."/>
        </authorList>
    </citation>
    <scope>NUCLEOTIDE SEQUENCE</scope>
    <source>
        <strain evidence="5">BF9</strain>
    </source>
</reference>
<dbReference type="Proteomes" id="UP001280897">
    <property type="component" value="Unassembled WGS sequence"/>
</dbReference>
<dbReference type="Gene3D" id="1.10.10.60">
    <property type="entry name" value="Homeodomain-like"/>
    <property type="match status" value="1"/>
</dbReference>
<dbReference type="SUPFAM" id="SSF51215">
    <property type="entry name" value="Regulatory protein AraC"/>
    <property type="match status" value="1"/>
</dbReference>
<evidence type="ECO:0000256" key="3">
    <source>
        <dbReference type="ARBA" id="ARBA00023163"/>
    </source>
</evidence>
<dbReference type="PANTHER" id="PTHR43280">
    <property type="entry name" value="ARAC-FAMILY TRANSCRIPTIONAL REGULATOR"/>
    <property type="match status" value="1"/>
</dbReference>
<dbReference type="AlphaFoldDB" id="A0AAW8YHR7"/>
<organism evidence="5 6">
    <name type="scientific">Pediococcus acidilactici</name>
    <dbReference type="NCBI Taxonomy" id="1254"/>
    <lineage>
        <taxon>Bacteria</taxon>
        <taxon>Bacillati</taxon>
        <taxon>Bacillota</taxon>
        <taxon>Bacilli</taxon>
        <taxon>Lactobacillales</taxon>
        <taxon>Lactobacillaceae</taxon>
        <taxon>Pediococcus</taxon>
        <taxon>Pediococcus acidilactici group</taxon>
    </lineage>
</organism>
<keyword evidence="2" id="KW-0238">DNA-binding</keyword>
<feature type="domain" description="HTH araC/xylS-type" evidence="4">
    <location>
        <begin position="166"/>
        <end position="265"/>
    </location>
</feature>
<dbReference type="Gene3D" id="2.60.120.10">
    <property type="entry name" value="Jelly Rolls"/>
    <property type="match status" value="1"/>
</dbReference>
<dbReference type="InterPro" id="IPR037923">
    <property type="entry name" value="HTH-like"/>
</dbReference>
<dbReference type="InterPro" id="IPR009057">
    <property type="entry name" value="Homeodomain-like_sf"/>
</dbReference>
<name>A0AAW8YHR7_PEDAC</name>
<comment type="caution">
    <text evidence="5">The sequence shown here is derived from an EMBL/GenBank/DDBJ whole genome shotgun (WGS) entry which is preliminary data.</text>
</comment>
<dbReference type="InterPro" id="IPR003313">
    <property type="entry name" value="AraC-bd"/>
</dbReference>
<dbReference type="InterPro" id="IPR018060">
    <property type="entry name" value="HTH_AraC"/>
</dbReference>
<dbReference type="PROSITE" id="PS01124">
    <property type="entry name" value="HTH_ARAC_FAMILY_2"/>
    <property type="match status" value="1"/>
</dbReference>
<dbReference type="GO" id="GO:0043565">
    <property type="term" value="F:sequence-specific DNA binding"/>
    <property type="evidence" value="ECO:0007669"/>
    <property type="project" value="InterPro"/>
</dbReference>
<evidence type="ECO:0000259" key="4">
    <source>
        <dbReference type="PROSITE" id="PS01124"/>
    </source>
</evidence>
<dbReference type="GO" id="GO:0003700">
    <property type="term" value="F:DNA-binding transcription factor activity"/>
    <property type="evidence" value="ECO:0007669"/>
    <property type="project" value="InterPro"/>
</dbReference>
<keyword evidence="1" id="KW-0805">Transcription regulation</keyword>
<sequence>MRYSFGITDYSLPLYIESLSNYWEQEDINRYQGYPYVHWLQCIEGAGTILIDNKEFSLDKGQGILIDRDVPHAYHSSKGKWITAYLTFGGELIVEILATLNIRNFVKVEDPDSELRQFIDECYKKIQREPTDSYQTSAMVYRLLTLVKKNQIRNRANQRVFIEIINPIIDFIKENYKKDLKNRDFVAQTNYSQQYILEIFREHLNSSPRKLLTDYRIRKSKELLVKEPNLSVEQIGHNVGFNTNSYFISTFKSREKLTPGKFREIILQ</sequence>
<evidence type="ECO:0000313" key="5">
    <source>
        <dbReference type="EMBL" id="MDV2621797.1"/>
    </source>
</evidence>
<evidence type="ECO:0000256" key="2">
    <source>
        <dbReference type="ARBA" id="ARBA00023125"/>
    </source>
</evidence>
<reference evidence="5" key="2">
    <citation type="submission" date="2023-10" db="EMBL/GenBank/DDBJ databases">
        <authorList>
            <person name="Khurajog B."/>
        </authorList>
    </citation>
    <scope>NUCLEOTIDE SEQUENCE</scope>
    <source>
        <strain evidence="5">BF9</strain>
    </source>
</reference>
<dbReference type="SUPFAM" id="SSF46689">
    <property type="entry name" value="Homeodomain-like"/>
    <property type="match status" value="1"/>
</dbReference>
<protein>
    <submittedName>
        <fullName evidence="5">Helix-turn-helix transcriptional regulator</fullName>
    </submittedName>
</protein>
<dbReference type="SMART" id="SM00342">
    <property type="entry name" value="HTH_ARAC"/>
    <property type="match status" value="1"/>
</dbReference>
<keyword evidence="3" id="KW-0804">Transcription</keyword>
<dbReference type="Pfam" id="PF02311">
    <property type="entry name" value="AraC_binding"/>
    <property type="match status" value="1"/>
</dbReference>
<evidence type="ECO:0000256" key="1">
    <source>
        <dbReference type="ARBA" id="ARBA00023015"/>
    </source>
</evidence>
<dbReference type="Pfam" id="PF12833">
    <property type="entry name" value="HTH_18"/>
    <property type="match status" value="1"/>
</dbReference>